<dbReference type="AlphaFoldDB" id="A0AAE9YK66"/>
<dbReference type="EMBL" id="CP059735">
    <property type="protein sequence ID" value="WDD97095.1"/>
    <property type="molecule type" value="Genomic_DNA"/>
</dbReference>
<reference evidence="2 3" key="2">
    <citation type="journal article" date="2022" name="Mar. Drugs">
        <title>Bioassay-Guided Fractionation Leads to the Detection of Cholic Acid Generated by the Rare Thalassomonas sp.</title>
        <authorList>
            <person name="Pheiffer F."/>
            <person name="Schneider Y.K."/>
            <person name="Hansen E.H."/>
            <person name="Andersen J.H."/>
            <person name="Isaksson J."/>
            <person name="Busche T."/>
            <person name="R C."/>
            <person name="Kalinowski J."/>
            <person name="Zyl L.V."/>
            <person name="Trindade M."/>
        </authorList>
    </citation>
    <scope>NUCLEOTIDE SEQUENCE [LARGE SCALE GENOMIC DNA]</scope>
    <source>
        <strain evidence="2 3">A5K-106</strain>
    </source>
</reference>
<feature type="coiled-coil region" evidence="1">
    <location>
        <begin position="130"/>
        <end position="195"/>
    </location>
</feature>
<dbReference type="InterPro" id="IPR021242">
    <property type="entry name" value="DUF2799"/>
</dbReference>
<keyword evidence="3" id="KW-1185">Reference proteome</keyword>
<sequence length="215" mass="23657">MANFSSRLFFKPVLLAGLSSLLFGCATMSKEECLVADWYTIGLEDGSDGKAASYIGKHRQACADAGVSPDIKAYSAGRKAGLKDYCVASRGYQLAMSGDEYHGVCRGPQEQGFLKGFKSGQIVYQAKEVLDRVQSDINSALKLEKKLQKKITKKEAVILADESTSEQRADALERLKELAAELEAVSADIHELEHIYEARLVEYEAKLNKYQVAAY</sequence>
<evidence type="ECO:0000313" key="2">
    <source>
        <dbReference type="EMBL" id="WDD97095.1"/>
    </source>
</evidence>
<dbReference type="Proteomes" id="UP000032568">
    <property type="component" value="Chromosome"/>
</dbReference>
<reference evidence="2 3" key="1">
    <citation type="journal article" date="2015" name="Genome Announc.">
        <title>Draft Genome Sequences of Marine Isolates of Thalassomonas viridans and Thalassomonas actiniarum.</title>
        <authorList>
            <person name="Olonade I."/>
            <person name="van Zyl L.J."/>
            <person name="Trindade M."/>
        </authorList>
    </citation>
    <scope>NUCLEOTIDE SEQUENCE [LARGE SCALE GENOMIC DNA]</scope>
    <source>
        <strain evidence="2 3">A5K-106</strain>
    </source>
</reference>
<dbReference type="PROSITE" id="PS51257">
    <property type="entry name" value="PROKAR_LIPOPROTEIN"/>
    <property type="match status" value="1"/>
</dbReference>
<name>A0AAE9YK66_9GAMM</name>
<proteinExistence type="predicted"/>
<keyword evidence="1" id="KW-0175">Coiled coil</keyword>
<protein>
    <submittedName>
        <fullName evidence="2">DUF2799 domain-containing protein</fullName>
    </submittedName>
</protein>
<dbReference type="Pfam" id="PF10973">
    <property type="entry name" value="DUF2799"/>
    <property type="match status" value="1"/>
</dbReference>
<evidence type="ECO:0000256" key="1">
    <source>
        <dbReference type="SAM" id="Coils"/>
    </source>
</evidence>
<gene>
    <name evidence="2" type="ORF">SG35_017230</name>
</gene>
<evidence type="ECO:0000313" key="3">
    <source>
        <dbReference type="Proteomes" id="UP000032568"/>
    </source>
</evidence>
<organism evidence="2 3">
    <name type="scientific">Thalassomonas actiniarum</name>
    <dbReference type="NCBI Taxonomy" id="485447"/>
    <lineage>
        <taxon>Bacteria</taxon>
        <taxon>Pseudomonadati</taxon>
        <taxon>Pseudomonadota</taxon>
        <taxon>Gammaproteobacteria</taxon>
        <taxon>Alteromonadales</taxon>
        <taxon>Colwelliaceae</taxon>
        <taxon>Thalassomonas</taxon>
    </lineage>
</organism>
<accession>A0AAE9YK66</accession>
<dbReference type="KEGG" id="tact:SG35_017230"/>
<dbReference type="RefSeq" id="WP_053042880.1">
    <property type="nucleotide sequence ID" value="NZ_CP059735.1"/>
</dbReference>